<protein>
    <recommendedName>
        <fullName evidence="9">DUF676 domain-containing protein</fullName>
    </recommendedName>
</protein>
<evidence type="ECO:0000313" key="7">
    <source>
        <dbReference type="EMBL" id="KAK3382531.1"/>
    </source>
</evidence>
<sequence>MASSNAVVYRLQGIPNFAKTFEDVVNLLRRDRKHLYDAYEPEIFSLATNIPHARGLAASKVATLMFNPRHPTIRRSPRTANAESILDTTLGPEQILKVVNGVRDGLVLDKDFLGLTPLNDAAEGGHEHDFIAISGIGSHPFGSWQAHGGDKRFMWLRDALPTTFPFTRVLLYGYKTELQNSKSFQRIPDIARTLITFIESLSRSSERQRPIVFIAHSLGGIVLQEALVQLTHTISHVKDLGYLLEKVVGAIFFGVPNQGMAIEHLLSLADRNPNHRLIEDIKPHSRYLDYLGPQFEQKLSGKIFLWGYETRESRIPVVSLLLIHQCSH</sequence>
<dbReference type="GO" id="GO:0016020">
    <property type="term" value="C:membrane"/>
    <property type="evidence" value="ECO:0007669"/>
    <property type="project" value="UniProtKB-SubCell"/>
</dbReference>
<evidence type="ECO:0000256" key="1">
    <source>
        <dbReference type="ARBA" id="ARBA00004173"/>
    </source>
</evidence>
<keyword evidence="8" id="KW-1185">Reference proteome</keyword>
<comment type="caution">
    <text evidence="7">The sequence shown here is derived from an EMBL/GenBank/DDBJ whole genome shotgun (WGS) entry which is preliminary data.</text>
</comment>
<keyword evidence="4" id="KW-0256">Endoplasmic reticulum</keyword>
<keyword evidence="6" id="KW-0472">Membrane</keyword>
<dbReference type="GO" id="GO:0005739">
    <property type="term" value="C:mitochondrion"/>
    <property type="evidence" value="ECO:0007669"/>
    <property type="project" value="UniProtKB-SubCell"/>
</dbReference>
<accession>A0AAE0NJ76</accession>
<dbReference type="Gene3D" id="3.40.50.1820">
    <property type="entry name" value="alpha/beta hydrolase"/>
    <property type="match status" value="1"/>
</dbReference>
<organism evidence="7 8">
    <name type="scientific">Lasiosphaeria ovina</name>
    <dbReference type="NCBI Taxonomy" id="92902"/>
    <lineage>
        <taxon>Eukaryota</taxon>
        <taxon>Fungi</taxon>
        <taxon>Dikarya</taxon>
        <taxon>Ascomycota</taxon>
        <taxon>Pezizomycotina</taxon>
        <taxon>Sordariomycetes</taxon>
        <taxon>Sordariomycetidae</taxon>
        <taxon>Sordariales</taxon>
        <taxon>Lasiosphaeriaceae</taxon>
        <taxon>Lasiosphaeria</taxon>
    </lineage>
</organism>
<dbReference type="Proteomes" id="UP001287356">
    <property type="component" value="Unassembled WGS sequence"/>
</dbReference>
<dbReference type="InterPro" id="IPR029058">
    <property type="entry name" value="AB_hydrolase_fold"/>
</dbReference>
<evidence type="ECO:0008006" key="9">
    <source>
        <dbReference type="Google" id="ProtNLM"/>
    </source>
</evidence>
<dbReference type="PANTHER" id="PTHR48182">
    <property type="entry name" value="PROTEIN SERAC1"/>
    <property type="match status" value="1"/>
</dbReference>
<evidence type="ECO:0000313" key="8">
    <source>
        <dbReference type="Proteomes" id="UP001287356"/>
    </source>
</evidence>
<keyword evidence="5" id="KW-0496">Mitochondrion</keyword>
<proteinExistence type="predicted"/>
<dbReference type="AlphaFoldDB" id="A0AAE0NJ76"/>
<dbReference type="EMBL" id="JAULSN010000001">
    <property type="protein sequence ID" value="KAK3382531.1"/>
    <property type="molecule type" value="Genomic_DNA"/>
</dbReference>
<dbReference type="SUPFAM" id="SSF53474">
    <property type="entry name" value="alpha/beta-Hydrolases"/>
    <property type="match status" value="1"/>
</dbReference>
<gene>
    <name evidence="7" type="ORF">B0T24DRAFT_17414</name>
</gene>
<evidence type="ECO:0000256" key="4">
    <source>
        <dbReference type="ARBA" id="ARBA00022824"/>
    </source>
</evidence>
<reference evidence="7" key="2">
    <citation type="submission" date="2023-06" db="EMBL/GenBank/DDBJ databases">
        <authorList>
            <consortium name="Lawrence Berkeley National Laboratory"/>
            <person name="Haridas S."/>
            <person name="Hensen N."/>
            <person name="Bonometti L."/>
            <person name="Westerberg I."/>
            <person name="Brannstrom I.O."/>
            <person name="Guillou S."/>
            <person name="Cros-Aarteil S."/>
            <person name="Calhoun S."/>
            <person name="Kuo A."/>
            <person name="Mondo S."/>
            <person name="Pangilinan J."/>
            <person name="Riley R."/>
            <person name="Labutti K."/>
            <person name="Andreopoulos B."/>
            <person name="Lipzen A."/>
            <person name="Chen C."/>
            <person name="Yanf M."/>
            <person name="Daum C."/>
            <person name="Ng V."/>
            <person name="Clum A."/>
            <person name="Steindorff A."/>
            <person name="Ohm R."/>
            <person name="Martin F."/>
            <person name="Silar P."/>
            <person name="Natvig D."/>
            <person name="Lalanne C."/>
            <person name="Gautier V."/>
            <person name="Ament-Velasquez S.L."/>
            <person name="Kruys A."/>
            <person name="Hutchinson M.I."/>
            <person name="Powell A.J."/>
            <person name="Barry K."/>
            <person name="Miller A.N."/>
            <person name="Grigoriev I.V."/>
            <person name="Debuchy R."/>
            <person name="Gladieux P."/>
            <person name="Thoren M.H."/>
            <person name="Johannesson H."/>
        </authorList>
    </citation>
    <scope>NUCLEOTIDE SEQUENCE</scope>
    <source>
        <strain evidence="7">CBS 958.72</strain>
    </source>
</reference>
<dbReference type="GO" id="GO:0005783">
    <property type="term" value="C:endoplasmic reticulum"/>
    <property type="evidence" value="ECO:0007669"/>
    <property type="project" value="UniProtKB-SubCell"/>
</dbReference>
<name>A0AAE0NJ76_9PEZI</name>
<evidence type="ECO:0000256" key="3">
    <source>
        <dbReference type="ARBA" id="ARBA00004370"/>
    </source>
</evidence>
<reference evidence="7" key="1">
    <citation type="journal article" date="2023" name="Mol. Phylogenet. Evol.">
        <title>Genome-scale phylogeny and comparative genomics of the fungal order Sordariales.</title>
        <authorList>
            <person name="Hensen N."/>
            <person name="Bonometti L."/>
            <person name="Westerberg I."/>
            <person name="Brannstrom I.O."/>
            <person name="Guillou S."/>
            <person name="Cros-Aarteil S."/>
            <person name="Calhoun S."/>
            <person name="Haridas S."/>
            <person name="Kuo A."/>
            <person name="Mondo S."/>
            <person name="Pangilinan J."/>
            <person name="Riley R."/>
            <person name="LaButti K."/>
            <person name="Andreopoulos B."/>
            <person name="Lipzen A."/>
            <person name="Chen C."/>
            <person name="Yan M."/>
            <person name="Daum C."/>
            <person name="Ng V."/>
            <person name="Clum A."/>
            <person name="Steindorff A."/>
            <person name="Ohm R.A."/>
            <person name="Martin F."/>
            <person name="Silar P."/>
            <person name="Natvig D.O."/>
            <person name="Lalanne C."/>
            <person name="Gautier V."/>
            <person name="Ament-Velasquez S.L."/>
            <person name="Kruys A."/>
            <person name="Hutchinson M.I."/>
            <person name="Powell A.J."/>
            <person name="Barry K."/>
            <person name="Miller A.N."/>
            <person name="Grigoriev I.V."/>
            <person name="Debuchy R."/>
            <person name="Gladieux P."/>
            <person name="Hiltunen Thoren M."/>
            <person name="Johannesson H."/>
        </authorList>
    </citation>
    <scope>NUCLEOTIDE SEQUENCE</scope>
    <source>
        <strain evidence="7">CBS 958.72</strain>
    </source>
</reference>
<dbReference type="InterPro" id="IPR052374">
    <property type="entry name" value="SERAC1"/>
</dbReference>
<dbReference type="PANTHER" id="PTHR48182:SF2">
    <property type="entry name" value="PROTEIN SERAC1"/>
    <property type="match status" value="1"/>
</dbReference>
<evidence type="ECO:0000256" key="6">
    <source>
        <dbReference type="ARBA" id="ARBA00023136"/>
    </source>
</evidence>
<evidence type="ECO:0000256" key="5">
    <source>
        <dbReference type="ARBA" id="ARBA00023128"/>
    </source>
</evidence>
<evidence type="ECO:0000256" key="2">
    <source>
        <dbReference type="ARBA" id="ARBA00004240"/>
    </source>
</evidence>
<comment type="subcellular location">
    <subcellularLocation>
        <location evidence="2">Endoplasmic reticulum</location>
    </subcellularLocation>
    <subcellularLocation>
        <location evidence="3">Membrane</location>
    </subcellularLocation>
    <subcellularLocation>
        <location evidence="1">Mitochondrion</location>
    </subcellularLocation>
</comment>